<dbReference type="AlphaFoldDB" id="A0A4C1VS31"/>
<evidence type="ECO:0000313" key="2">
    <source>
        <dbReference type="EMBL" id="GBP41481.1"/>
    </source>
</evidence>
<dbReference type="Pfam" id="PF10545">
    <property type="entry name" value="MADF_DNA_bdg"/>
    <property type="match status" value="1"/>
</dbReference>
<dbReference type="EMBL" id="BGZK01000400">
    <property type="protein sequence ID" value="GBP41481.1"/>
    <property type="molecule type" value="Genomic_DNA"/>
</dbReference>
<dbReference type="PANTHER" id="PTHR21505:SF8">
    <property type="entry name" value="DPT-YFP REPRESSOR BY OVEREXPRESSION, ISOFORM D-RELATED"/>
    <property type="match status" value="1"/>
</dbReference>
<feature type="domain" description="MADF" evidence="1">
    <location>
        <begin position="17"/>
        <end position="101"/>
    </location>
</feature>
<dbReference type="PANTHER" id="PTHR21505">
    <property type="entry name" value="MADF DOMAIN-CONTAINING PROTEIN-RELATED"/>
    <property type="match status" value="1"/>
</dbReference>
<dbReference type="SMART" id="SM00595">
    <property type="entry name" value="MADF"/>
    <property type="match status" value="1"/>
</dbReference>
<name>A0A4C1VS31_EUMVA</name>
<keyword evidence="3" id="KW-1185">Reference proteome</keyword>
<accession>A0A4C1VS31</accession>
<dbReference type="InterPro" id="IPR006578">
    <property type="entry name" value="MADF-dom"/>
</dbReference>
<evidence type="ECO:0000259" key="1">
    <source>
        <dbReference type="PROSITE" id="PS51029"/>
    </source>
</evidence>
<proteinExistence type="predicted"/>
<protein>
    <recommendedName>
        <fullName evidence="1">MADF domain-containing protein</fullName>
    </recommendedName>
</protein>
<sequence>MLRTLNKIVAEFASYWKFIHCYRNEVGLWNIKSKDYYDRNKKNAAYDRIIDKYKPIDSNANREMLVKKTNNLRTSYKKEFNKMKKSLKFVVGTDEVYVSRL</sequence>
<comment type="caution">
    <text evidence="2">The sequence shown here is derived from an EMBL/GenBank/DDBJ whole genome shotgun (WGS) entry which is preliminary data.</text>
</comment>
<dbReference type="Proteomes" id="UP000299102">
    <property type="component" value="Unassembled WGS sequence"/>
</dbReference>
<evidence type="ECO:0000313" key="3">
    <source>
        <dbReference type="Proteomes" id="UP000299102"/>
    </source>
</evidence>
<reference evidence="2 3" key="1">
    <citation type="journal article" date="2019" name="Commun. Biol.">
        <title>The bagworm genome reveals a unique fibroin gene that provides high tensile strength.</title>
        <authorList>
            <person name="Kono N."/>
            <person name="Nakamura H."/>
            <person name="Ohtoshi R."/>
            <person name="Tomita M."/>
            <person name="Numata K."/>
            <person name="Arakawa K."/>
        </authorList>
    </citation>
    <scope>NUCLEOTIDE SEQUENCE [LARGE SCALE GENOMIC DNA]</scope>
</reference>
<dbReference type="PROSITE" id="PS51029">
    <property type="entry name" value="MADF"/>
    <property type="match status" value="1"/>
</dbReference>
<gene>
    <name evidence="2" type="ORF">EVAR_24399_1</name>
</gene>
<organism evidence="2 3">
    <name type="scientific">Eumeta variegata</name>
    <name type="common">Bagworm moth</name>
    <name type="synonym">Eumeta japonica</name>
    <dbReference type="NCBI Taxonomy" id="151549"/>
    <lineage>
        <taxon>Eukaryota</taxon>
        <taxon>Metazoa</taxon>
        <taxon>Ecdysozoa</taxon>
        <taxon>Arthropoda</taxon>
        <taxon>Hexapoda</taxon>
        <taxon>Insecta</taxon>
        <taxon>Pterygota</taxon>
        <taxon>Neoptera</taxon>
        <taxon>Endopterygota</taxon>
        <taxon>Lepidoptera</taxon>
        <taxon>Glossata</taxon>
        <taxon>Ditrysia</taxon>
        <taxon>Tineoidea</taxon>
        <taxon>Psychidae</taxon>
        <taxon>Oiketicinae</taxon>
        <taxon>Eumeta</taxon>
    </lineage>
</organism>
<dbReference type="OrthoDB" id="6617753at2759"/>